<keyword evidence="3" id="KW-1185">Reference proteome</keyword>
<dbReference type="CDD" id="cd01300">
    <property type="entry name" value="YtcJ_like"/>
    <property type="match status" value="1"/>
</dbReference>
<sequence>MATPETADLVFVGGNVITMAAEQPRASALAVADGRIVAVGDDADVLALAGPGTERVDLAGRTLLPGFVEAHGHPTLEMVITGPDIVDIRPVVCPTAEDALGKLRAAVAAAEPGEWVGAFGWDPLLQEGLPTIGRELLDDIAPDRPLSVMHNSGHSAWGNSLVVEQVGLTRDTPDPVGSHFERDADGNPTGAAFESPATVLIMSGALRRPDGAGFDELMAREHRMLAAVGVTTTSDMAFSRETREPLQDFYRTGDARVRMRVYERSTPEKRTDIEPGQDAADPMLQQIGIKIWADGSPWVGNIATSFPYLDTPQTRAMGLGAGHRGCANYSREQLVEIVDAYFPLGWQIACHVHGDEVVDMVLDVFEDALRAHPERTDARLRLEHCGTMTPEQYRRAAELGVTCSLFVDHLYYWGDVLVDGLFGERGEAWTAAGAAVDAGVKISFHNDPPVTPEEPLRNIQVAVTRKSRSGRVLGEQYRVSVDQALRAQTIDAAWQLFAEDVIGSLEVGKRADLVVLDADPHAVAPETIGDIAVRATYLDGRRTFQAGE</sequence>
<dbReference type="InterPro" id="IPR011059">
    <property type="entry name" value="Metal-dep_hydrolase_composite"/>
</dbReference>
<evidence type="ECO:0000313" key="2">
    <source>
        <dbReference type="EMBL" id="MFD0919336.1"/>
    </source>
</evidence>
<dbReference type="InterPro" id="IPR033932">
    <property type="entry name" value="YtcJ-like"/>
</dbReference>
<dbReference type="InterPro" id="IPR032466">
    <property type="entry name" value="Metal_Hydrolase"/>
</dbReference>
<evidence type="ECO:0000313" key="3">
    <source>
        <dbReference type="Proteomes" id="UP001597018"/>
    </source>
</evidence>
<dbReference type="RefSeq" id="WP_263251225.1">
    <property type="nucleotide sequence ID" value="NZ_BAABLT010000015.1"/>
</dbReference>
<protein>
    <submittedName>
        <fullName evidence="2">Amidohydrolase</fullName>
        <ecNumber evidence="2">3.5.-.-</ecNumber>
    </submittedName>
</protein>
<name>A0ABW3FLF5_9PSEU</name>
<dbReference type="EC" id="3.5.-.-" evidence="2"/>
<dbReference type="EMBL" id="JBHTIW010000002">
    <property type="protein sequence ID" value="MFD0919336.1"/>
    <property type="molecule type" value="Genomic_DNA"/>
</dbReference>
<reference evidence="3" key="1">
    <citation type="journal article" date="2019" name="Int. J. Syst. Evol. Microbiol.">
        <title>The Global Catalogue of Microorganisms (GCM) 10K type strain sequencing project: providing services to taxonomists for standard genome sequencing and annotation.</title>
        <authorList>
            <consortium name="The Broad Institute Genomics Platform"/>
            <consortium name="The Broad Institute Genome Sequencing Center for Infectious Disease"/>
            <person name="Wu L."/>
            <person name="Ma J."/>
        </authorList>
    </citation>
    <scope>NUCLEOTIDE SEQUENCE [LARGE SCALE GENOMIC DNA]</scope>
    <source>
        <strain evidence="3">CCUG 56401</strain>
    </source>
</reference>
<organism evidence="2 3">
    <name type="scientific">Saccharopolyspora rosea</name>
    <dbReference type="NCBI Taxonomy" id="524884"/>
    <lineage>
        <taxon>Bacteria</taxon>
        <taxon>Bacillati</taxon>
        <taxon>Actinomycetota</taxon>
        <taxon>Actinomycetes</taxon>
        <taxon>Pseudonocardiales</taxon>
        <taxon>Pseudonocardiaceae</taxon>
        <taxon>Saccharopolyspora</taxon>
    </lineage>
</organism>
<dbReference type="Proteomes" id="UP001597018">
    <property type="component" value="Unassembled WGS sequence"/>
</dbReference>
<dbReference type="GO" id="GO:0016787">
    <property type="term" value="F:hydrolase activity"/>
    <property type="evidence" value="ECO:0007669"/>
    <property type="project" value="UniProtKB-KW"/>
</dbReference>
<comment type="caution">
    <text evidence="2">The sequence shown here is derived from an EMBL/GenBank/DDBJ whole genome shotgun (WGS) entry which is preliminary data.</text>
</comment>
<evidence type="ECO:0000259" key="1">
    <source>
        <dbReference type="Pfam" id="PF07969"/>
    </source>
</evidence>
<dbReference type="PANTHER" id="PTHR22642:SF2">
    <property type="entry name" value="PROTEIN LONG AFTER FAR-RED 3"/>
    <property type="match status" value="1"/>
</dbReference>
<accession>A0ABW3FLF5</accession>
<gene>
    <name evidence="2" type="ORF">ACFQ16_06245</name>
</gene>
<dbReference type="SUPFAM" id="SSF51338">
    <property type="entry name" value="Composite domain of metallo-dependent hydrolases"/>
    <property type="match status" value="1"/>
</dbReference>
<dbReference type="SUPFAM" id="SSF51556">
    <property type="entry name" value="Metallo-dependent hydrolases"/>
    <property type="match status" value="1"/>
</dbReference>
<keyword evidence="2" id="KW-0378">Hydrolase</keyword>
<feature type="domain" description="Amidohydrolase 3" evidence="1">
    <location>
        <begin position="56"/>
        <end position="543"/>
    </location>
</feature>
<dbReference type="PANTHER" id="PTHR22642">
    <property type="entry name" value="IMIDAZOLONEPROPIONASE"/>
    <property type="match status" value="1"/>
</dbReference>
<dbReference type="InterPro" id="IPR013108">
    <property type="entry name" value="Amidohydro_3"/>
</dbReference>
<dbReference type="Gene3D" id="3.10.310.70">
    <property type="match status" value="1"/>
</dbReference>
<dbReference type="Gene3D" id="2.30.40.10">
    <property type="entry name" value="Urease, subunit C, domain 1"/>
    <property type="match status" value="1"/>
</dbReference>
<proteinExistence type="predicted"/>
<dbReference type="Gene3D" id="3.20.20.140">
    <property type="entry name" value="Metal-dependent hydrolases"/>
    <property type="match status" value="1"/>
</dbReference>
<dbReference type="Pfam" id="PF07969">
    <property type="entry name" value="Amidohydro_3"/>
    <property type="match status" value="1"/>
</dbReference>